<dbReference type="EMBL" id="LRGB01001036">
    <property type="protein sequence ID" value="KZS13706.1"/>
    <property type="molecule type" value="Genomic_DNA"/>
</dbReference>
<evidence type="ECO:0000313" key="2">
    <source>
        <dbReference type="Proteomes" id="UP000076858"/>
    </source>
</evidence>
<dbReference type="AlphaFoldDB" id="A0A164WYP4"/>
<keyword evidence="2" id="KW-1185">Reference proteome</keyword>
<comment type="caution">
    <text evidence="1">The sequence shown here is derived from an EMBL/GenBank/DDBJ whole genome shotgun (WGS) entry which is preliminary data.</text>
</comment>
<evidence type="ECO:0000313" key="1">
    <source>
        <dbReference type="EMBL" id="KZS13706.1"/>
    </source>
</evidence>
<organism evidence="1 2">
    <name type="scientific">Daphnia magna</name>
    <dbReference type="NCBI Taxonomy" id="35525"/>
    <lineage>
        <taxon>Eukaryota</taxon>
        <taxon>Metazoa</taxon>
        <taxon>Ecdysozoa</taxon>
        <taxon>Arthropoda</taxon>
        <taxon>Crustacea</taxon>
        <taxon>Branchiopoda</taxon>
        <taxon>Diplostraca</taxon>
        <taxon>Cladocera</taxon>
        <taxon>Anomopoda</taxon>
        <taxon>Daphniidae</taxon>
        <taxon>Daphnia</taxon>
    </lineage>
</organism>
<name>A0A164WYP4_9CRUS</name>
<protein>
    <submittedName>
        <fullName evidence="1">Uncharacterized protein</fullName>
    </submittedName>
</protein>
<reference evidence="1 2" key="1">
    <citation type="submission" date="2016-03" db="EMBL/GenBank/DDBJ databases">
        <title>EvidentialGene: Evidence-directed Construction of Genes on Genomes.</title>
        <authorList>
            <person name="Gilbert D.G."/>
            <person name="Choi J.-H."/>
            <person name="Mockaitis K."/>
            <person name="Colbourne J."/>
            <person name="Pfrender M."/>
        </authorList>
    </citation>
    <scope>NUCLEOTIDE SEQUENCE [LARGE SCALE GENOMIC DNA]</scope>
    <source>
        <strain evidence="1 2">Xinb3</strain>
        <tissue evidence="1">Complete organism</tissue>
    </source>
</reference>
<gene>
    <name evidence="1" type="ORF">APZ42_021060</name>
</gene>
<dbReference type="Proteomes" id="UP000076858">
    <property type="component" value="Unassembled WGS sequence"/>
</dbReference>
<accession>A0A164WYP4</accession>
<sequence>MSSVFLQSSSSTHSLKNNAVQLQLTARATITPHNRTASHGK</sequence>
<proteinExistence type="predicted"/>